<evidence type="ECO:0000313" key="2">
    <source>
        <dbReference type="Proteomes" id="UP000239068"/>
    </source>
</evidence>
<protein>
    <submittedName>
        <fullName evidence="1">Uncharacterized protein</fullName>
    </submittedName>
</protein>
<dbReference type="AlphaFoldDB" id="A0A2S7WXS8"/>
<evidence type="ECO:0000313" key="1">
    <source>
        <dbReference type="EMBL" id="PQJ82377.1"/>
    </source>
</evidence>
<dbReference type="OrthoDB" id="666740at2"/>
<dbReference type="Proteomes" id="UP000239068">
    <property type="component" value="Unassembled WGS sequence"/>
</dbReference>
<dbReference type="RefSeq" id="WP_105020944.1">
    <property type="nucleotide sequence ID" value="NZ_MSCM01000001.1"/>
</dbReference>
<name>A0A2S7WXS8_9FLAO</name>
<accession>A0A2S7WXS8</accession>
<organism evidence="1 2">
    <name type="scientific">Polaribacter glomeratus</name>
    <dbReference type="NCBI Taxonomy" id="102"/>
    <lineage>
        <taxon>Bacteria</taxon>
        <taxon>Pseudomonadati</taxon>
        <taxon>Bacteroidota</taxon>
        <taxon>Flavobacteriia</taxon>
        <taxon>Flavobacteriales</taxon>
        <taxon>Flavobacteriaceae</taxon>
    </lineage>
</organism>
<reference evidence="1 2" key="1">
    <citation type="submission" date="2016-12" db="EMBL/GenBank/DDBJ databases">
        <title>Trade-off between light-utilization and light-protection in marine flavobacteria.</title>
        <authorList>
            <person name="Kumagai Y."/>
            <person name="Yoshizawa S."/>
            <person name="Kogure K."/>
            <person name="Iwasaki W."/>
        </authorList>
    </citation>
    <scope>NUCLEOTIDE SEQUENCE [LARGE SCALE GENOMIC DNA]</scope>
    <source>
        <strain evidence="1 2">ATCC 43844</strain>
    </source>
</reference>
<comment type="caution">
    <text evidence="1">The sequence shown here is derived from an EMBL/GenBank/DDBJ whole genome shotgun (WGS) entry which is preliminary data.</text>
</comment>
<dbReference type="EMBL" id="MSCM01000001">
    <property type="protein sequence ID" value="PQJ82377.1"/>
    <property type="molecule type" value="Genomic_DNA"/>
</dbReference>
<proteinExistence type="predicted"/>
<keyword evidence="2" id="KW-1185">Reference proteome</keyword>
<gene>
    <name evidence="1" type="ORF">BTO16_07200</name>
</gene>
<sequence length="129" mass="14792">MKLKTPYFFILFISILFLQCSPRLNYLGNYSSPTENVSIFFNADEIDREYAIMGLLNTVFVPSFLSSNEEDITNSIINKAKKVGADAVLITRFSNERYQELAEDINTKQVVTQNTNNISIEAKFLKFKD</sequence>